<dbReference type="EMBL" id="CAVMJV010000016">
    <property type="protein sequence ID" value="CAK5056990.1"/>
    <property type="molecule type" value="Genomic_DNA"/>
</dbReference>
<comment type="caution">
    <text evidence="1">The sequence shown here is derived from an EMBL/GenBank/DDBJ whole genome shotgun (WGS) entry which is preliminary data.</text>
</comment>
<protein>
    <submittedName>
        <fullName evidence="1">Uncharacterized protein</fullName>
    </submittedName>
</protein>
<evidence type="ECO:0000313" key="2">
    <source>
        <dbReference type="Proteomes" id="UP001497535"/>
    </source>
</evidence>
<organism evidence="1 2">
    <name type="scientific">Meloidogyne enterolobii</name>
    <name type="common">Root-knot nematode worm</name>
    <name type="synonym">Meloidogyne mayaguensis</name>
    <dbReference type="NCBI Taxonomy" id="390850"/>
    <lineage>
        <taxon>Eukaryota</taxon>
        <taxon>Metazoa</taxon>
        <taxon>Ecdysozoa</taxon>
        <taxon>Nematoda</taxon>
        <taxon>Chromadorea</taxon>
        <taxon>Rhabditida</taxon>
        <taxon>Tylenchina</taxon>
        <taxon>Tylenchomorpha</taxon>
        <taxon>Tylenchoidea</taxon>
        <taxon>Meloidogynidae</taxon>
        <taxon>Meloidogyninae</taxon>
        <taxon>Meloidogyne</taxon>
    </lineage>
</organism>
<accession>A0ACB0YPW5</accession>
<dbReference type="Proteomes" id="UP001497535">
    <property type="component" value="Unassembled WGS sequence"/>
</dbReference>
<sequence length="99" mass="11624">MIELFYNVLTIENLELKAVKILCQSMSRLLSKETLVLRCDLQFDWRPLYDTYVRVFFKNFDEDAVSDNLKKILETTIVECTRFFADSATKEILAEVVAF</sequence>
<gene>
    <name evidence="1" type="ORF">MENTE1834_LOCUS15067</name>
</gene>
<name>A0ACB0YPW5_MELEN</name>
<keyword evidence="2" id="KW-1185">Reference proteome</keyword>
<evidence type="ECO:0000313" key="1">
    <source>
        <dbReference type="EMBL" id="CAK5056990.1"/>
    </source>
</evidence>
<reference evidence="1" key="1">
    <citation type="submission" date="2023-11" db="EMBL/GenBank/DDBJ databases">
        <authorList>
            <person name="Poullet M."/>
        </authorList>
    </citation>
    <scope>NUCLEOTIDE SEQUENCE</scope>
    <source>
        <strain evidence="1">E1834</strain>
    </source>
</reference>
<proteinExistence type="predicted"/>